<reference evidence="6 7" key="1">
    <citation type="journal article" date="2020" name="Syst. Appl. Microbiol.">
        <title>Arthrospiribacter ruber gen. nov., sp. nov., a novel bacterium isolated from Arthrospira cultures.</title>
        <authorList>
            <person name="Waleron M."/>
            <person name="Misztak A."/>
            <person name="Waleron M.M."/>
            <person name="Furmaniak M."/>
            <person name="Mrozik A."/>
            <person name="Waleron K."/>
        </authorList>
    </citation>
    <scope>NUCLEOTIDE SEQUENCE [LARGE SCALE GENOMIC DNA]</scope>
    <source>
        <strain evidence="6 7">DPMB0001</strain>
    </source>
</reference>
<dbReference type="RefSeq" id="WP_219286869.1">
    <property type="nucleotide sequence ID" value="NZ_RPHB01000001.1"/>
</dbReference>
<dbReference type="PANTHER" id="PTHR44943">
    <property type="entry name" value="CELLULOSE SYNTHASE OPERON PROTEIN C"/>
    <property type="match status" value="1"/>
</dbReference>
<keyword evidence="7" id="KW-1185">Reference proteome</keyword>
<dbReference type="Pfam" id="PF14559">
    <property type="entry name" value="TPR_19"/>
    <property type="match status" value="1"/>
</dbReference>
<keyword evidence="4" id="KW-0732">Signal</keyword>
<dbReference type="NCBIfam" id="TIGR04390">
    <property type="entry name" value="OMP_YaiO_dom"/>
    <property type="match status" value="1"/>
</dbReference>
<feature type="domain" description="YaiO beta-barrel" evidence="5">
    <location>
        <begin position="180"/>
        <end position="350"/>
    </location>
</feature>
<dbReference type="InterPro" id="IPR030887">
    <property type="entry name" value="Beta-barrel_YaiO"/>
</dbReference>
<evidence type="ECO:0000256" key="3">
    <source>
        <dbReference type="PROSITE-ProRule" id="PRU00339"/>
    </source>
</evidence>
<accession>A0A951IVZ2</accession>
<name>A0A951IVZ2_9BACT</name>
<comment type="caution">
    <text evidence="6">The sequence shown here is derived from an EMBL/GenBank/DDBJ whole genome shotgun (WGS) entry which is preliminary data.</text>
</comment>
<feature type="chain" id="PRO_5037784426" evidence="4">
    <location>
        <begin position="22"/>
        <end position="409"/>
    </location>
</feature>
<evidence type="ECO:0000259" key="5">
    <source>
        <dbReference type="Pfam" id="PF19413"/>
    </source>
</evidence>
<evidence type="ECO:0000313" key="6">
    <source>
        <dbReference type="EMBL" id="MBW3466741.1"/>
    </source>
</evidence>
<keyword evidence="1" id="KW-0677">Repeat</keyword>
<sequence length="409" mass="47347">MIRLILIIIFLMAGFANVSMAQDNYDPDAKFQEARKLILDGKRGEGRKLAKQVLERYPNYSDFHILIGRSFSWDGKYDSASYYLDQAIKISPQYEDAYLAYIDNLFYAEDYEKAKEIIDLGLENVGPTSNNLKYRKSRQLYYTEQYKEALALANELFNKGAKIDGLLNYIRQVQRFTRINAIGATYDYDDFQGALSPWHTYSVYGRTRTNLTGSIIGRITHSERFDGTGTQYEIDAFPSLGKNSYGYLNVGASNAFFFPSFRFGASVFWNLKNAWEVEGGYRLLMFSENTHIYTGSLGKYVSNWWFNLRLNYIPGQDGSSTSGNLQTRYYFKGPEDFFSAQFSTGVSPDEENRDFQSQLLNSYRFRLGYQHLWTDRWMGFGFVGYSRDEISSTNFRNNLNISIGTEFRF</sequence>
<protein>
    <submittedName>
        <fullName evidence="6">YaiO family outer membrane beta-barrel protein</fullName>
    </submittedName>
</protein>
<feature type="repeat" description="TPR" evidence="3">
    <location>
        <begin position="61"/>
        <end position="94"/>
    </location>
</feature>
<dbReference type="InterPro" id="IPR019734">
    <property type="entry name" value="TPR_rpt"/>
</dbReference>
<gene>
    <name evidence="6" type="primary">yaiO</name>
    <name evidence="6" type="ORF">EGN73_02775</name>
</gene>
<evidence type="ECO:0000256" key="4">
    <source>
        <dbReference type="SAM" id="SignalP"/>
    </source>
</evidence>
<evidence type="ECO:0000256" key="2">
    <source>
        <dbReference type="ARBA" id="ARBA00022803"/>
    </source>
</evidence>
<organism evidence="6 7">
    <name type="scientific">Arthrospiribacter ruber</name>
    <dbReference type="NCBI Taxonomy" id="2487934"/>
    <lineage>
        <taxon>Bacteria</taxon>
        <taxon>Pseudomonadati</taxon>
        <taxon>Bacteroidota</taxon>
        <taxon>Cytophagia</taxon>
        <taxon>Cytophagales</taxon>
        <taxon>Cyclobacteriaceae</taxon>
        <taxon>Arthrospiribacter</taxon>
    </lineage>
</organism>
<dbReference type="AlphaFoldDB" id="A0A951IVZ2"/>
<dbReference type="EMBL" id="RPHB01000001">
    <property type="protein sequence ID" value="MBW3466741.1"/>
    <property type="molecule type" value="Genomic_DNA"/>
</dbReference>
<evidence type="ECO:0000313" key="7">
    <source>
        <dbReference type="Proteomes" id="UP000727490"/>
    </source>
</evidence>
<keyword evidence="2 3" id="KW-0802">TPR repeat</keyword>
<dbReference type="InterPro" id="IPR051685">
    <property type="entry name" value="Ycf3/AcsC/BcsC/TPR_MFPF"/>
</dbReference>
<proteinExistence type="predicted"/>
<dbReference type="Proteomes" id="UP000727490">
    <property type="component" value="Unassembled WGS sequence"/>
</dbReference>
<dbReference type="PROSITE" id="PS50005">
    <property type="entry name" value="TPR"/>
    <property type="match status" value="1"/>
</dbReference>
<evidence type="ECO:0000256" key="1">
    <source>
        <dbReference type="ARBA" id="ARBA00022737"/>
    </source>
</evidence>
<dbReference type="Pfam" id="PF19413">
    <property type="entry name" value="YaiO"/>
    <property type="match status" value="1"/>
</dbReference>
<dbReference type="PANTHER" id="PTHR44943:SF8">
    <property type="entry name" value="TPR REPEAT-CONTAINING PROTEIN MJ0263"/>
    <property type="match status" value="1"/>
</dbReference>
<feature type="signal peptide" evidence="4">
    <location>
        <begin position="1"/>
        <end position="21"/>
    </location>
</feature>